<reference evidence="1" key="1">
    <citation type="submission" date="2021-09" db="EMBL/GenBank/DDBJ databases">
        <title>A high-quality genome of the endoparasitic fungus Hirsutella rhossiliensis with a comparison of Hirsutella genomes reveals transposable elements contributing to genome size variation.</title>
        <authorList>
            <person name="Lin R."/>
            <person name="Jiao Y."/>
            <person name="Sun X."/>
            <person name="Ling J."/>
            <person name="Xie B."/>
            <person name="Cheng X."/>
        </authorList>
    </citation>
    <scope>NUCLEOTIDE SEQUENCE</scope>
    <source>
        <strain evidence="1">HR02</strain>
    </source>
</reference>
<organism evidence="1 2">
    <name type="scientific">Hirsutella rhossiliensis</name>
    <dbReference type="NCBI Taxonomy" id="111463"/>
    <lineage>
        <taxon>Eukaryota</taxon>
        <taxon>Fungi</taxon>
        <taxon>Dikarya</taxon>
        <taxon>Ascomycota</taxon>
        <taxon>Pezizomycotina</taxon>
        <taxon>Sordariomycetes</taxon>
        <taxon>Hypocreomycetidae</taxon>
        <taxon>Hypocreales</taxon>
        <taxon>Ophiocordycipitaceae</taxon>
        <taxon>Hirsutella</taxon>
    </lineage>
</organism>
<dbReference type="Proteomes" id="UP000824596">
    <property type="component" value="Unassembled WGS sequence"/>
</dbReference>
<gene>
    <name evidence="1" type="ORF">HRG_07516</name>
</gene>
<proteinExistence type="predicted"/>
<dbReference type="GeneID" id="68356645"/>
<sequence length="338" mass="38352">MPFTIDRERECQPYKELYHKLHNLEHHVEVLPRAKSLLLSFFSEALHSERSRSSILSLDCFSATALNGFVQEELDAVTRKWRKYLSGRKAGQPRTLFQSAADARRWLVRMAPVKLVDGAWLGHIHKITTPFADRRITRAAWQVLSEELGDGDLVKNHVHLYAQLLQQIGAPVGEPGSVDFIRHLGMDDPQVWRAALAQLLISLFPHEFLPEILGFNLHFEMLTFETLVAMKELREVGYDAYYFTLHVTIDNASTGHTAMASYIVTDYLRSVEVRKGHAAAYQAWKRVQAGFMLSESSSNIRAATDCPLVAEVLAIFQKKVDTSNRIHDNCPQREAVGV</sequence>
<dbReference type="InterPro" id="IPR016084">
    <property type="entry name" value="Haem_Oase-like_multi-hlx"/>
</dbReference>
<dbReference type="AlphaFoldDB" id="A0A9P8MSM3"/>
<comment type="caution">
    <text evidence="1">The sequence shown here is derived from an EMBL/GenBank/DDBJ whole genome shotgun (WGS) entry which is preliminary data.</text>
</comment>
<dbReference type="SMART" id="SM01236">
    <property type="entry name" value="Haem_oxygenase_2"/>
    <property type="match status" value="1"/>
</dbReference>
<protein>
    <submittedName>
        <fullName evidence="1">Iron-containing redox enzyme domain-containing protein</fullName>
    </submittedName>
</protein>
<dbReference type="Pfam" id="PF14518">
    <property type="entry name" value="Haem_oxygenas_2"/>
    <property type="match status" value="1"/>
</dbReference>
<dbReference type="Gene3D" id="1.20.910.10">
    <property type="entry name" value="Heme oxygenase-like"/>
    <property type="match status" value="1"/>
</dbReference>
<dbReference type="EMBL" id="JAIZPD010000008">
    <property type="protein sequence ID" value="KAH0961438.1"/>
    <property type="molecule type" value="Genomic_DNA"/>
</dbReference>
<name>A0A9P8MSM3_9HYPO</name>
<accession>A0A9P8MSM3</accession>
<dbReference type="RefSeq" id="XP_044718951.1">
    <property type="nucleotide sequence ID" value="XM_044865987.1"/>
</dbReference>
<evidence type="ECO:0000313" key="2">
    <source>
        <dbReference type="Proteomes" id="UP000824596"/>
    </source>
</evidence>
<dbReference type="OrthoDB" id="10057598at2759"/>
<evidence type="ECO:0000313" key="1">
    <source>
        <dbReference type="EMBL" id="KAH0961438.1"/>
    </source>
</evidence>
<keyword evidence="2" id="KW-1185">Reference proteome</keyword>